<gene>
    <name evidence="3" type="ORF">CFD26_102205</name>
</gene>
<keyword evidence="1" id="KW-0560">Oxidoreductase</keyword>
<dbReference type="GO" id="GO:0016491">
    <property type="term" value="F:oxidoreductase activity"/>
    <property type="evidence" value="ECO:0007669"/>
    <property type="project" value="UniProtKB-KW"/>
</dbReference>
<name>A0A229X3U8_9EURO</name>
<keyword evidence="4" id="KW-1185">Reference proteome</keyword>
<dbReference type="EMBL" id="NIDN02000173">
    <property type="protein sequence ID" value="RLL95014.1"/>
    <property type="molecule type" value="Genomic_DNA"/>
</dbReference>
<sequence length="737" mass="82998">MKYPTPGRLQQVHVGIPSKGFVPVASEFKKDLYEEEHQTLQANLLRLCPSHLWYHGSHATSCPRPILVTQEHQDQLLALHTALAAAITDIVERWWTDSEARFPDRMPLGKAEEELLRWLEGRDLPYRDHLGSWRPDFLVEEDADAERFRITEINARFSFNGFMHQAYGQTALDALGVGRHGITHATDPAELLQGLLGLFRPDLPLHLLKGSEPGIDIHMFIDFVHRHLGTRPRLITPADLRLLPDPEHENGYRLCCLTTDTGTAEVTVTSEGEVVEEIHQVGLELHQHELFALSPEMLRQISTRCFNDMRTVLLVHDKRMLGIVQQEAPSLVARGVLTTSQGEALTKGIADTILPGSQQLNELIQQCAGDDERRIEYLLKPIRGGKGAGIMFGDEIPASEWRAILERLRDPAIGPGVTSYVVQRRVIPILYEVILNSSGERGRYPLIGTYHAVQGRFLGLGIWRSSPDRILPAAAVATVSHIIAKDISDAEQSQHIQKVRDHLEQDGILKISLRFADDTSQYLKTLILNLHKHHGHGLPITHSASQGWFWDVKPSRTSFQTANHQARSETMADFPWHTDCSYEHCPPRFFALHVLHPDRYGGGTLSVRNVQRLVQLLSPRARDALSRPDYRIAIPLEFIKEPEQRHIVGSILAGPTIRFRGELVTPLNEAAAAALDELKRLLREGSGLSSSTLHLAAGDLPRNSIILLDNRRWLHARDAVKDPARHLRRVRWDAVPF</sequence>
<organism evidence="3 4">
    <name type="scientific">Aspergillus turcosus</name>
    <dbReference type="NCBI Taxonomy" id="1245748"/>
    <lineage>
        <taxon>Eukaryota</taxon>
        <taxon>Fungi</taxon>
        <taxon>Dikarya</taxon>
        <taxon>Ascomycota</taxon>
        <taxon>Pezizomycotina</taxon>
        <taxon>Eurotiomycetes</taxon>
        <taxon>Eurotiomycetidae</taxon>
        <taxon>Eurotiales</taxon>
        <taxon>Aspergillaceae</taxon>
        <taxon>Aspergillus</taxon>
        <taxon>Aspergillus subgen. Fumigati</taxon>
    </lineage>
</organism>
<evidence type="ECO:0000256" key="1">
    <source>
        <dbReference type="ARBA" id="ARBA00023002"/>
    </source>
</evidence>
<proteinExistence type="predicted"/>
<accession>A0A229X3U8</accession>
<dbReference type="OrthoDB" id="2117718at2759"/>
<reference evidence="3 4" key="1">
    <citation type="submission" date="2018-08" db="EMBL/GenBank/DDBJ databases">
        <title>Draft genome sequences of two Aspergillus turcosus clinical strains isolated from bronchoalveolar lavage fluid: one azole-susceptible and the other azole-resistant.</title>
        <authorList>
            <person name="Parent-Michaud M."/>
            <person name="Dufresne P.J."/>
            <person name="Fournier E."/>
            <person name="Martineau C."/>
            <person name="Moreira S."/>
            <person name="Perkins V."/>
            <person name="De Repentigny L."/>
            <person name="Dufresne S.F."/>
        </authorList>
    </citation>
    <scope>NUCLEOTIDE SEQUENCE [LARGE SCALE GENOMIC DNA]</scope>
    <source>
        <strain evidence="3">HMR AF 1038</strain>
    </source>
</reference>
<dbReference type="AlphaFoldDB" id="A0A229X3U8"/>
<evidence type="ECO:0000313" key="4">
    <source>
        <dbReference type="Proteomes" id="UP000215289"/>
    </source>
</evidence>
<dbReference type="Gene3D" id="3.60.130.10">
    <property type="entry name" value="Clavaminate synthase-like"/>
    <property type="match status" value="1"/>
</dbReference>
<evidence type="ECO:0000259" key="2">
    <source>
        <dbReference type="Pfam" id="PF02668"/>
    </source>
</evidence>
<comment type="caution">
    <text evidence="3">The sequence shown here is derived from an EMBL/GenBank/DDBJ whole genome shotgun (WGS) entry which is preliminary data.</text>
</comment>
<dbReference type="SUPFAM" id="SSF56059">
    <property type="entry name" value="Glutathione synthetase ATP-binding domain-like"/>
    <property type="match status" value="1"/>
</dbReference>
<feature type="domain" description="TauD/TfdA-like" evidence="2">
    <location>
        <begin position="492"/>
        <end position="730"/>
    </location>
</feature>
<dbReference type="InterPro" id="IPR003819">
    <property type="entry name" value="TauD/TfdA-like"/>
</dbReference>
<protein>
    <recommendedName>
        <fullName evidence="2">TauD/TfdA-like domain-containing protein</fullName>
    </recommendedName>
</protein>
<dbReference type="SUPFAM" id="SSF51197">
    <property type="entry name" value="Clavaminate synthase-like"/>
    <property type="match status" value="1"/>
</dbReference>
<dbReference type="Pfam" id="PF02668">
    <property type="entry name" value="TauD"/>
    <property type="match status" value="1"/>
</dbReference>
<evidence type="ECO:0000313" key="3">
    <source>
        <dbReference type="EMBL" id="RLL95014.1"/>
    </source>
</evidence>
<dbReference type="InterPro" id="IPR042098">
    <property type="entry name" value="TauD-like_sf"/>
</dbReference>
<dbReference type="Proteomes" id="UP000215289">
    <property type="component" value="Unassembled WGS sequence"/>
</dbReference>